<protein>
    <submittedName>
        <fullName evidence="2">Putative secreted protein</fullName>
    </submittedName>
</protein>
<feature type="signal peptide" evidence="1">
    <location>
        <begin position="1"/>
        <end position="21"/>
    </location>
</feature>
<keyword evidence="1" id="KW-0732">Signal</keyword>
<proteinExistence type="predicted"/>
<dbReference type="AlphaFoldDB" id="A0A2M4CFB8"/>
<organism evidence="2">
    <name type="scientific">Anopheles marajoara</name>
    <dbReference type="NCBI Taxonomy" id="58244"/>
    <lineage>
        <taxon>Eukaryota</taxon>
        <taxon>Metazoa</taxon>
        <taxon>Ecdysozoa</taxon>
        <taxon>Arthropoda</taxon>
        <taxon>Hexapoda</taxon>
        <taxon>Insecta</taxon>
        <taxon>Pterygota</taxon>
        <taxon>Neoptera</taxon>
        <taxon>Endopterygota</taxon>
        <taxon>Diptera</taxon>
        <taxon>Nematocera</taxon>
        <taxon>Culicoidea</taxon>
        <taxon>Culicidae</taxon>
        <taxon>Anophelinae</taxon>
        <taxon>Anopheles</taxon>
    </lineage>
</organism>
<name>A0A2M4CFB8_9DIPT</name>
<sequence>MVISILLRTSVILAVIRQTWARPSCMITAATSAFCVTSQAISMRSRAIESHSGFMSVNARFISRSIV</sequence>
<evidence type="ECO:0000313" key="2">
    <source>
        <dbReference type="EMBL" id="MBW64032.1"/>
    </source>
</evidence>
<feature type="chain" id="PRO_5014663087" evidence="1">
    <location>
        <begin position="22"/>
        <end position="67"/>
    </location>
</feature>
<accession>A0A2M4CFB8</accession>
<dbReference type="EMBL" id="GGFJ01014891">
    <property type="protein sequence ID" value="MBW64032.1"/>
    <property type="molecule type" value="Transcribed_RNA"/>
</dbReference>
<evidence type="ECO:0000256" key="1">
    <source>
        <dbReference type="SAM" id="SignalP"/>
    </source>
</evidence>
<reference evidence="2" key="1">
    <citation type="submission" date="2018-01" db="EMBL/GenBank/DDBJ databases">
        <title>An insight into the sialome of Amazonian anophelines.</title>
        <authorList>
            <person name="Ribeiro J.M."/>
            <person name="Scarpassa V."/>
            <person name="Calvo E."/>
        </authorList>
    </citation>
    <scope>NUCLEOTIDE SEQUENCE</scope>
    <source>
        <tissue evidence="2">Salivary glands</tissue>
    </source>
</reference>